<dbReference type="Gene3D" id="1.25.40.10">
    <property type="entry name" value="Tetratricopeptide repeat domain"/>
    <property type="match status" value="2"/>
</dbReference>
<accession>A0A2M8PH23</accession>
<dbReference type="SUPFAM" id="SSF48452">
    <property type="entry name" value="TPR-like"/>
    <property type="match status" value="1"/>
</dbReference>
<name>A0A2M8PH23_9CHLR</name>
<protein>
    <recommendedName>
        <fullName evidence="2">Peptidase C39-like domain-containing protein</fullName>
    </recommendedName>
</protein>
<feature type="domain" description="Peptidase C39-like" evidence="2">
    <location>
        <begin position="121"/>
        <end position="242"/>
    </location>
</feature>
<dbReference type="InterPro" id="IPR011990">
    <property type="entry name" value="TPR-like_helical_dom_sf"/>
</dbReference>
<evidence type="ECO:0000313" key="3">
    <source>
        <dbReference type="EMBL" id="PJF36836.1"/>
    </source>
</evidence>
<dbReference type="SMART" id="SM00028">
    <property type="entry name" value="TPR"/>
    <property type="match status" value="2"/>
</dbReference>
<evidence type="ECO:0000259" key="2">
    <source>
        <dbReference type="Pfam" id="PF13529"/>
    </source>
</evidence>
<dbReference type="InterPro" id="IPR019734">
    <property type="entry name" value="TPR_rpt"/>
</dbReference>
<dbReference type="PROSITE" id="PS50005">
    <property type="entry name" value="TPR"/>
    <property type="match status" value="2"/>
</dbReference>
<gene>
    <name evidence="3" type="ORF">CUN49_03335</name>
</gene>
<dbReference type="Proteomes" id="UP000229681">
    <property type="component" value="Unassembled WGS sequence"/>
</dbReference>
<dbReference type="EMBL" id="PGTM01000028">
    <property type="protein sequence ID" value="PJF36836.1"/>
    <property type="molecule type" value="Genomic_DNA"/>
</dbReference>
<keyword evidence="1" id="KW-0802">TPR repeat</keyword>
<comment type="caution">
    <text evidence="3">The sequence shown here is derived from an EMBL/GenBank/DDBJ whole genome shotgun (WGS) entry which is preliminary data.</text>
</comment>
<reference evidence="3 4" key="1">
    <citation type="submission" date="2017-11" db="EMBL/GenBank/DDBJ databases">
        <title>Evolution of Phototrophy in the Chloroflexi Phylum Driven by Horizontal Gene Transfer.</title>
        <authorList>
            <person name="Ward L.M."/>
            <person name="Hemp J."/>
            <person name="Shih P.M."/>
            <person name="Mcglynn S.E."/>
            <person name="Fischer W."/>
        </authorList>
    </citation>
    <scope>NUCLEOTIDE SEQUENCE [LARGE SCALE GENOMIC DNA]</scope>
    <source>
        <strain evidence="3">JP3_13</strain>
    </source>
</reference>
<feature type="repeat" description="TPR" evidence="1">
    <location>
        <begin position="382"/>
        <end position="415"/>
    </location>
</feature>
<evidence type="ECO:0000256" key="1">
    <source>
        <dbReference type="PROSITE-ProRule" id="PRU00339"/>
    </source>
</evidence>
<dbReference type="AlphaFoldDB" id="A0A2M8PH23"/>
<organism evidence="3 4">
    <name type="scientific">Candidatus Thermofonsia Clade 1 bacterium</name>
    <dbReference type="NCBI Taxonomy" id="2364210"/>
    <lineage>
        <taxon>Bacteria</taxon>
        <taxon>Bacillati</taxon>
        <taxon>Chloroflexota</taxon>
        <taxon>Candidatus Thermofontia</taxon>
        <taxon>Candidatus Thermofonsia Clade 1</taxon>
    </lineage>
</organism>
<proteinExistence type="predicted"/>
<feature type="repeat" description="TPR" evidence="1">
    <location>
        <begin position="309"/>
        <end position="342"/>
    </location>
</feature>
<sequence>MTAVKRRWLVRLLLAAVGVALLASAIGIFIFQRLNVVDQDRVIRYLPFLSPLRATEIPFRIPTPVATASLDFSSLLTPDAPTATPTATPLSAIVPIAFQATPTPVLAWTPLPSSYRLQGAQWEPQKFNNCGPANLVQAMRFYGWNDPQDSVAGALKPSPPDKNVSPQELADYVNSRTNGYLRAIVRTGGDMRLVRQLVANKFVVLLETGFYDPDNPQQGWIGHYLTIIGYDDNLGRLYKLDTYKGETNERYEVLDELWSHFNRIYIVVYQTSRERELMGILGDHWNEDYNRRYTLDRAREAAALQPNNPFAWFNLGSSFTALGRYLEAALAFDRAFSLPEAIPFRMLWYQFTPFEAYYRSGNYQQVITLAELVIESAKGAVEEAFYYRGIAKAALGLWQEAYADLDAAVRFNPNHSAAVHALNLVRGGQVP</sequence>
<dbReference type="Gene3D" id="3.90.70.10">
    <property type="entry name" value="Cysteine proteinases"/>
    <property type="match status" value="1"/>
</dbReference>
<dbReference type="InterPro" id="IPR039564">
    <property type="entry name" value="Peptidase_C39-like"/>
</dbReference>
<evidence type="ECO:0000313" key="4">
    <source>
        <dbReference type="Proteomes" id="UP000229681"/>
    </source>
</evidence>
<dbReference type="Pfam" id="PF13529">
    <property type="entry name" value="Peptidase_C39_2"/>
    <property type="match status" value="1"/>
</dbReference>